<dbReference type="EMBL" id="CP000749">
    <property type="protein sequence ID" value="ABR69763.1"/>
    <property type="molecule type" value="Genomic_DNA"/>
</dbReference>
<protein>
    <submittedName>
        <fullName evidence="1">WbqC-like family protein</fullName>
    </submittedName>
</protein>
<gene>
    <name evidence="1" type="ordered locus">Mmwyl1_0831</name>
</gene>
<reference evidence="1" key="1">
    <citation type="submission" date="2007-06" db="EMBL/GenBank/DDBJ databases">
        <title>Complete sequence of Marinomonas sp. MWYL1.</title>
        <authorList>
            <consortium name="US DOE Joint Genome Institute"/>
            <person name="Copeland A."/>
            <person name="Lucas S."/>
            <person name="Lapidus A."/>
            <person name="Barry K."/>
            <person name="Glavina del Rio T."/>
            <person name="Dalin E."/>
            <person name="Tice H."/>
            <person name="Pitluck S."/>
            <person name="Kiss H."/>
            <person name="Brettin T."/>
            <person name="Bruce D."/>
            <person name="Detter J.C."/>
            <person name="Han C."/>
            <person name="Schmutz J."/>
            <person name="Larimer F."/>
            <person name="Land M."/>
            <person name="Hauser L."/>
            <person name="Kyrpides N."/>
            <person name="Kim E."/>
            <person name="Johnston A.W.B."/>
            <person name="Todd J.D."/>
            <person name="Rogers R."/>
            <person name="Wexler M."/>
            <person name="Bond P.L."/>
            <person name="Li Y."/>
            <person name="Richardson P."/>
        </authorList>
    </citation>
    <scope>NUCLEOTIDE SEQUENCE [LARGE SCALE GENOMIC DNA]</scope>
    <source>
        <strain evidence="1">MWYL1</strain>
    </source>
</reference>
<dbReference type="HOGENOM" id="CLU_079350_0_0_6"/>
<dbReference type="InterPro" id="IPR014985">
    <property type="entry name" value="WbqC"/>
</dbReference>
<organism evidence="1">
    <name type="scientific">Marinomonas sp. (strain MWYL1)</name>
    <dbReference type="NCBI Taxonomy" id="400668"/>
    <lineage>
        <taxon>Bacteria</taxon>
        <taxon>Pseudomonadati</taxon>
        <taxon>Pseudomonadota</taxon>
        <taxon>Gammaproteobacteria</taxon>
        <taxon>Oceanospirillales</taxon>
        <taxon>Oceanospirillaceae</taxon>
        <taxon>Marinomonas</taxon>
    </lineage>
</organism>
<name>A6VTI4_MARMS</name>
<evidence type="ECO:0000313" key="1">
    <source>
        <dbReference type="EMBL" id="ABR69763.1"/>
    </source>
</evidence>
<dbReference type="AlphaFoldDB" id="A6VTI4"/>
<dbReference type="KEGG" id="mmw:Mmwyl1_0831"/>
<proteinExistence type="predicted"/>
<dbReference type="Pfam" id="PF08889">
    <property type="entry name" value="WbqC"/>
    <property type="match status" value="1"/>
</dbReference>
<dbReference type="eggNOG" id="COG0224">
    <property type="taxonomic scope" value="Bacteria"/>
</dbReference>
<sequence>MKKIAILQSNYIPWKGYFDLINMVDEFVLYDDMQYTRRDWRNRNKIKTPQGLKWLTIPVEVKGKYFQKINETQISELDWAVKHWQTIKQFYSKTPYFKEYKDVFESFYLNTIETDLSKVNFNLIQIVSDILDIKTKLRWSSEFDLVDGQSEKLLSICQQAGANTYLSGPAAKDYFDESLAEKMGIKVEWMDYSGYPEYQQLHQPFEHGVTILDLIFNEGPNAIKFMKSFK</sequence>
<dbReference type="STRING" id="400668.Mmwyl1_0831"/>
<dbReference type="OrthoDB" id="3611744at2"/>
<accession>A6VTI4</accession>